<keyword evidence="3 6" id="KW-0328">Glycosyltransferase</keyword>
<evidence type="ECO:0000256" key="3">
    <source>
        <dbReference type="ARBA" id="ARBA00022676"/>
    </source>
</evidence>
<reference evidence="6 7" key="1">
    <citation type="submission" date="2023-07" db="EMBL/GenBank/DDBJ databases">
        <title>Paenibacillus sp. JX-17 nov. isolated from soil.</title>
        <authorList>
            <person name="Wan Y."/>
            <person name="Liu B."/>
        </authorList>
    </citation>
    <scope>NUCLEOTIDE SEQUENCE [LARGE SCALE GENOMIC DNA]</scope>
    <source>
        <strain evidence="6 7">JX-17</strain>
    </source>
</reference>
<dbReference type="SUPFAM" id="SSF53448">
    <property type="entry name" value="Nucleotide-diphospho-sugar transferases"/>
    <property type="match status" value="1"/>
</dbReference>
<comment type="caution">
    <text evidence="6">The sequence shown here is derived from an EMBL/GenBank/DDBJ whole genome shotgun (WGS) entry which is preliminary data.</text>
</comment>
<gene>
    <name evidence="6" type="ORF">Q5741_20955</name>
</gene>
<feature type="domain" description="Glycosyltransferase 2-like" evidence="5">
    <location>
        <begin position="6"/>
        <end position="125"/>
    </location>
</feature>
<dbReference type="Proteomes" id="UP001240171">
    <property type="component" value="Unassembled WGS sequence"/>
</dbReference>
<comment type="pathway">
    <text evidence="1">Cell wall biogenesis; cell wall polysaccharide biosynthesis.</text>
</comment>
<sequence>MNKTLSIHIVTYNSGDDIGACLEAVHRQTYPVHEIIVIDNDSADGTVAEVKAVQNRFGGRLKLIRNPNNVGFAPAHNQAIQATQTDYVLVLNPDVTLTTEYTAQLINRMEQDKSLGSATGKLLRKDHPDRIDSTGIVMNRARRAFDRGAGEPAARWAHSGEVFGVSGAAALYSRALIQDISKDGEFFDRSFFAYKEDVDVAWRAQLLGWRAYYDAQAAAFHGRGWKEGGRQAQPLFIRRLSYINRYKMMFKNDRFPALARDCLHILAYELGSQIYFLFREPGVLSIWTSFFKEYKDLADKRRWVQKRYRNNQ</sequence>
<keyword evidence="4 6" id="KW-0808">Transferase</keyword>
<dbReference type="InterPro" id="IPR029044">
    <property type="entry name" value="Nucleotide-diphossugar_trans"/>
</dbReference>
<evidence type="ECO:0000256" key="1">
    <source>
        <dbReference type="ARBA" id="ARBA00004776"/>
    </source>
</evidence>
<comment type="similarity">
    <text evidence="2">Belongs to the glycosyltransferase 2 family.</text>
</comment>
<dbReference type="RefSeq" id="WP_305026080.1">
    <property type="nucleotide sequence ID" value="NZ_JAUQTB010000025.1"/>
</dbReference>
<dbReference type="Pfam" id="PF00535">
    <property type="entry name" value="Glycos_transf_2"/>
    <property type="match status" value="1"/>
</dbReference>
<dbReference type="EMBL" id="JAUQTB010000025">
    <property type="protein sequence ID" value="MDO7908857.1"/>
    <property type="molecule type" value="Genomic_DNA"/>
</dbReference>
<accession>A0ABT9CHV0</accession>
<name>A0ABT9CHV0_9BACL</name>
<evidence type="ECO:0000313" key="7">
    <source>
        <dbReference type="Proteomes" id="UP001240171"/>
    </source>
</evidence>
<evidence type="ECO:0000256" key="2">
    <source>
        <dbReference type="ARBA" id="ARBA00006739"/>
    </source>
</evidence>
<organism evidence="6 7">
    <name type="scientific">Paenibacillus lacisoli</name>
    <dbReference type="NCBI Taxonomy" id="3064525"/>
    <lineage>
        <taxon>Bacteria</taxon>
        <taxon>Bacillati</taxon>
        <taxon>Bacillota</taxon>
        <taxon>Bacilli</taxon>
        <taxon>Bacillales</taxon>
        <taxon>Paenibacillaceae</taxon>
        <taxon>Paenibacillus</taxon>
    </lineage>
</organism>
<evidence type="ECO:0000313" key="6">
    <source>
        <dbReference type="EMBL" id="MDO7908857.1"/>
    </source>
</evidence>
<dbReference type="PANTHER" id="PTHR43179">
    <property type="entry name" value="RHAMNOSYLTRANSFERASE WBBL"/>
    <property type="match status" value="1"/>
</dbReference>
<dbReference type="GO" id="GO:0016757">
    <property type="term" value="F:glycosyltransferase activity"/>
    <property type="evidence" value="ECO:0007669"/>
    <property type="project" value="UniProtKB-KW"/>
</dbReference>
<keyword evidence="7" id="KW-1185">Reference proteome</keyword>
<evidence type="ECO:0000256" key="4">
    <source>
        <dbReference type="ARBA" id="ARBA00022679"/>
    </source>
</evidence>
<dbReference type="EC" id="2.4.-.-" evidence="6"/>
<dbReference type="InterPro" id="IPR001173">
    <property type="entry name" value="Glyco_trans_2-like"/>
</dbReference>
<dbReference type="PANTHER" id="PTHR43179:SF12">
    <property type="entry name" value="GALACTOFURANOSYLTRANSFERASE GLFT2"/>
    <property type="match status" value="1"/>
</dbReference>
<proteinExistence type="inferred from homology"/>
<dbReference type="CDD" id="cd04186">
    <property type="entry name" value="GT_2_like_c"/>
    <property type="match status" value="1"/>
</dbReference>
<dbReference type="Gene3D" id="3.90.550.10">
    <property type="entry name" value="Spore Coat Polysaccharide Biosynthesis Protein SpsA, Chain A"/>
    <property type="match status" value="1"/>
</dbReference>
<evidence type="ECO:0000259" key="5">
    <source>
        <dbReference type="Pfam" id="PF00535"/>
    </source>
</evidence>
<protein>
    <submittedName>
        <fullName evidence="6">Glycosyltransferase family 2 protein</fullName>
        <ecNumber evidence="6">2.4.-.-</ecNumber>
    </submittedName>
</protein>